<dbReference type="PRINTS" id="PR00597">
    <property type="entry name" value="GELSOLIN"/>
</dbReference>
<organism evidence="6 7">
    <name type="scientific">Aquatica leii</name>
    <dbReference type="NCBI Taxonomy" id="1421715"/>
    <lineage>
        <taxon>Eukaryota</taxon>
        <taxon>Metazoa</taxon>
        <taxon>Ecdysozoa</taxon>
        <taxon>Arthropoda</taxon>
        <taxon>Hexapoda</taxon>
        <taxon>Insecta</taxon>
        <taxon>Pterygota</taxon>
        <taxon>Neoptera</taxon>
        <taxon>Endopterygota</taxon>
        <taxon>Coleoptera</taxon>
        <taxon>Polyphaga</taxon>
        <taxon>Elateriformia</taxon>
        <taxon>Elateroidea</taxon>
        <taxon>Lampyridae</taxon>
        <taxon>Luciolinae</taxon>
        <taxon>Aquatica</taxon>
    </lineage>
</organism>
<evidence type="ECO:0000259" key="5">
    <source>
        <dbReference type="PROSITE" id="PS51089"/>
    </source>
</evidence>
<keyword evidence="2" id="KW-0117">Actin capping</keyword>
<dbReference type="PANTHER" id="PTHR11977:SF137">
    <property type="entry name" value="VILLIN-LIKE PROTEIN QUAIL"/>
    <property type="match status" value="1"/>
</dbReference>
<dbReference type="CDD" id="cd11291">
    <property type="entry name" value="gelsolin_S6_like"/>
    <property type="match status" value="1"/>
</dbReference>
<reference evidence="7" key="1">
    <citation type="submission" date="2023-01" db="EMBL/GenBank/DDBJ databases">
        <title>Key to firefly adult light organ development and bioluminescence: homeobox transcription factors regulate luciferase expression and transportation to peroxisome.</title>
        <authorList>
            <person name="Fu X."/>
        </authorList>
    </citation>
    <scope>NUCLEOTIDE SEQUENCE [LARGE SCALE GENOMIC DNA]</scope>
</reference>
<dbReference type="InterPro" id="IPR003128">
    <property type="entry name" value="Villin_headpiece"/>
</dbReference>
<evidence type="ECO:0000256" key="2">
    <source>
        <dbReference type="ARBA" id="ARBA00022467"/>
    </source>
</evidence>
<evidence type="ECO:0000313" key="7">
    <source>
        <dbReference type="Proteomes" id="UP001353858"/>
    </source>
</evidence>
<dbReference type="SUPFAM" id="SSF55753">
    <property type="entry name" value="Actin depolymerizing proteins"/>
    <property type="match status" value="6"/>
</dbReference>
<proteinExistence type="inferred from homology"/>
<dbReference type="AlphaFoldDB" id="A0AAN7PWY6"/>
<feature type="domain" description="HP" evidence="5">
    <location>
        <begin position="772"/>
        <end position="837"/>
    </location>
</feature>
<dbReference type="EMBL" id="JARPUR010000003">
    <property type="protein sequence ID" value="KAK4879724.1"/>
    <property type="molecule type" value="Genomic_DNA"/>
</dbReference>
<dbReference type="Gene3D" id="3.40.20.10">
    <property type="entry name" value="Severin"/>
    <property type="match status" value="6"/>
</dbReference>
<dbReference type="GO" id="GO:0015629">
    <property type="term" value="C:actin cytoskeleton"/>
    <property type="evidence" value="ECO:0007669"/>
    <property type="project" value="TreeGrafter"/>
</dbReference>
<dbReference type="PROSITE" id="PS51089">
    <property type="entry name" value="HP"/>
    <property type="match status" value="1"/>
</dbReference>
<dbReference type="Pfam" id="PF02209">
    <property type="entry name" value="VHP"/>
    <property type="match status" value="1"/>
</dbReference>
<name>A0AAN7PWY6_9COLE</name>
<keyword evidence="4" id="KW-0009">Actin-binding</keyword>
<comment type="caution">
    <text evidence="6">The sequence shown here is derived from an EMBL/GenBank/DDBJ whole genome shotgun (WGS) entry which is preliminary data.</text>
</comment>
<dbReference type="GO" id="GO:0008154">
    <property type="term" value="P:actin polymerization or depolymerization"/>
    <property type="evidence" value="ECO:0007669"/>
    <property type="project" value="TreeGrafter"/>
</dbReference>
<evidence type="ECO:0000256" key="4">
    <source>
        <dbReference type="ARBA" id="ARBA00023203"/>
    </source>
</evidence>
<dbReference type="Pfam" id="PF00626">
    <property type="entry name" value="Gelsolin"/>
    <property type="match status" value="5"/>
</dbReference>
<gene>
    <name evidence="6" type="ORF">RN001_007870</name>
</gene>
<dbReference type="InterPro" id="IPR036886">
    <property type="entry name" value="Villin_headpiece_dom_sf"/>
</dbReference>
<keyword evidence="7" id="KW-1185">Reference proteome</keyword>
<dbReference type="GO" id="GO:0051693">
    <property type="term" value="P:actin filament capping"/>
    <property type="evidence" value="ECO:0007669"/>
    <property type="project" value="UniProtKB-KW"/>
</dbReference>
<accession>A0AAN7PWY6</accession>
<dbReference type="SMART" id="SM00153">
    <property type="entry name" value="VHP"/>
    <property type="match status" value="1"/>
</dbReference>
<sequence>MQIIELQSLDYDEVYTNGHSSIDAAFRNIHKNVSTFLIWKIERMQLVLLPKDQYGIFYNGDAYVIYASSLYGNPAGIETVTREIRNGSLEYHIHFWLGSSTIPDKSGVAAYKTVELDEHLGGVATQHREVQGNESARFKSYFKNGYRVLKANIESPLTEFEPKLFKVKGKKVPIIIQEDHVSWNFFSSGDVMLIVTHNILFVWIGRASNTGERLHASKIAISLKDEYNISTITFVDDGYEKTIDANSKKELNKYLPLEKRLVLPSDSNDDLGNEHESKLRLYKCTEISGKYRVVEVKVGPLSQTDLNNNDVFIVDNGNDVWVWVGKKVKEKERSEALRNARGFVKKKNYPNNTRVTRIVDEEEPVDFKMLFSNWKDKNEAKTGLKSVSLAKVAGSKFDAEILHERPSLAAECQLIDDGSGDIKIFKISKTNLIEIPKIQYGTFFSEECYLILYSYEVKTLNSVVYTWLGNDASQDDKKVALLKATELTGELKESVMQVRIVQGFEPPHFLQLFLGKMIVFTGKGNELNDEQGKKSKTNFLLQIHGSNTYTAKGMQVYHKAANLNSNYCYVLKKRKHYYIWCGGYTTGDQRESAKGFVGKDFVILMEGKESQNFWDDLGGKTTYNSSKLVNYCNNHRIPRLFQCNSTNGLLKVEEIVNFSQSDLMPEDVMLLDSRNAVIMWLGRLSSRNERVVAINTAEEYLKNDSSGRNVHTPVTVVEQGYEPPIFTGFFVSWDDGFWISYKSFDQIRNEIEGKNTTEIIKEKCGSHKSNHFDQYVKYPVSILTATNDKLPNKIDPLQKEVHLTHDDFVTLFKINYSEFETLPKWKQQEMKKKVGLF</sequence>
<evidence type="ECO:0000256" key="3">
    <source>
        <dbReference type="ARBA" id="ARBA00022737"/>
    </source>
</evidence>
<dbReference type="CDD" id="cd11290">
    <property type="entry name" value="gelsolin_S1_like"/>
    <property type="match status" value="1"/>
</dbReference>
<dbReference type="CDD" id="cd11292">
    <property type="entry name" value="gelsolin_S3_like"/>
    <property type="match status" value="1"/>
</dbReference>
<protein>
    <recommendedName>
        <fullName evidence="5">HP domain-containing protein</fullName>
    </recommendedName>
</protein>
<dbReference type="InterPro" id="IPR029006">
    <property type="entry name" value="ADF-H/Gelsolin-like_dom_sf"/>
</dbReference>
<dbReference type="GO" id="GO:0005737">
    <property type="term" value="C:cytoplasm"/>
    <property type="evidence" value="ECO:0007669"/>
    <property type="project" value="TreeGrafter"/>
</dbReference>
<comment type="similarity">
    <text evidence="1">Belongs to the villin/gelsolin family.</text>
</comment>
<dbReference type="FunFam" id="3.40.20.10:FF:000005">
    <property type="entry name" value="Gelsolin"/>
    <property type="match status" value="1"/>
</dbReference>
<dbReference type="InterPro" id="IPR007122">
    <property type="entry name" value="Villin/Gelsolin"/>
</dbReference>
<evidence type="ECO:0000256" key="1">
    <source>
        <dbReference type="ARBA" id="ARBA00008418"/>
    </source>
</evidence>
<evidence type="ECO:0000313" key="6">
    <source>
        <dbReference type="EMBL" id="KAK4879724.1"/>
    </source>
</evidence>
<dbReference type="SUPFAM" id="SSF47050">
    <property type="entry name" value="VHP, Villin headpiece domain"/>
    <property type="match status" value="1"/>
</dbReference>
<keyword evidence="3" id="KW-0677">Repeat</keyword>
<dbReference type="PANTHER" id="PTHR11977">
    <property type="entry name" value="VILLIN"/>
    <property type="match status" value="1"/>
</dbReference>
<dbReference type="Proteomes" id="UP001353858">
    <property type="component" value="Unassembled WGS sequence"/>
</dbReference>
<dbReference type="InterPro" id="IPR007123">
    <property type="entry name" value="Gelsolin-like_dom"/>
</dbReference>
<dbReference type="SMART" id="SM00262">
    <property type="entry name" value="GEL"/>
    <property type="match status" value="6"/>
</dbReference>
<dbReference type="Gene3D" id="1.10.950.10">
    <property type="entry name" value="Villin headpiece domain"/>
    <property type="match status" value="1"/>
</dbReference>
<dbReference type="GO" id="GO:0051015">
    <property type="term" value="F:actin filament binding"/>
    <property type="evidence" value="ECO:0007669"/>
    <property type="project" value="InterPro"/>
</dbReference>